<dbReference type="RefSeq" id="WP_068141237.1">
    <property type="nucleotide sequence ID" value="NZ_CP042914.1"/>
</dbReference>
<dbReference type="InterPro" id="IPR001732">
    <property type="entry name" value="UDP-Glc/GDP-Man_DH_N"/>
</dbReference>
<feature type="binding site" evidence="11">
    <location>
        <position position="86"/>
    </location>
    <ligand>
        <name>NAD(+)</name>
        <dbReference type="ChEBI" id="CHEBI:57540"/>
    </ligand>
</feature>
<accession>A0A5B9QRZ4</accession>
<name>A0A5B9QRZ4_9BACT</name>
<dbReference type="Pfam" id="PF00984">
    <property type="entry name" value="UDPG_MGDP_dh"/>
    <property type="match status" value="1"/>
</dbReference>
<dbReference type="GO" id="GO:0003979">
    <property type="term" value="F:UDP-glucose 6-dehydrogenase activity"/>
    <property type="evidence" value="ECO:0007669"/>
    <property type="project" value="UniProtKB-EC"/>
</dbReference>
<dbReference type="Gene3D" id="1.20.5.100">
    <property type="entry name" value="Cytochrome c1, transmembrane anchor, C-terminal"/>
    <property type="match status" value="1"/>
</dbReference>
<dbReference type="UniPathway" id="UPA00038">
    <property type="reaction ID" value="UER00491"/>
</dbReference>
<evidence type="ECO:0000259" key="12">
    <source>
        <dbReference type="SMART" id="SM00984"/>
    </source>
</evidence>
<dbReference type="SUPFAM" id="SSF48179">
    <property type="entry name" value="6-phosphogluconate dehydrogenase C-terminal domain-like"/>
    <property type="match status" value="1"/>
</dbReference>
<dbReference type="InterPro" id="IPR036291">
    <property type="entry name" value="NAD(P)-bd_dom_sf"/>
</dbReference>
<dbReference type="Proteomes" id="UP000325286">
    <property type="component" value="Chromosome"/>
</dbReference>
<dbReference type="EMBL" id="CP042914">
    <property type="protein sequence ID" value="QEG40135.1"/>
    <property type="molecule type" value="Genomic_DNA"/>
</dbReference>
<dbReference type="InterPro" id="IPR014027">
    <property type="entry name" value="UDP-Glc/GDP-Man_DH_C"/>
</dbReference>
<comment type="catalytic activity">
    <reaction evidence="7 8">
        <text>UDP-alpha-D-glucose + 2 NAD(+) + H2O = UDP-alpha-D-glucuronate + 2 NADH + 3 H(+)</text>
        <dbReference type="Rhea" id="RHEA:23596"/>
        <dbReference type="ChEBI" id="CHEBI:15377"/>
        <dbReference type="ChEBI" id="CHEBI:15378"/>
        <dbReference type="ChEBI" id="CHEBI:57540"/>
        <dbReference type="ChEBI" id="CHEBI:57945"/>
        <dbReference type="ChEBI" id="CHEBI:58052"/>
        <dbReference type="ChEBI" id="CHEBI:58885"/>
        <dbReference type="EC" id="1.1.1.22"/>
    </reaction>
</comment>
<evidence type="ECO:0000256" key="4">
    <source>
        <dbReference type="ARBA" id="ARBA00015132"/>
    </source>
</evidence>
<feature type="binding site" evidence="11">
    <location>
        <position position="121"/>
    </location>
    <ligand>
        <name>NAD(+)</name>
        <dbReference type="ChEBI" id="CHEBI:57540"/>
    </ligand>
</feature>
<feature type="active site" description="Nucleophile" evidence="9">
    <location>
        <position position="261"/>
    </location>
</feature>
<organism evidence="13 14">
    <name type="scientific">Roseimaritima ulvae</name>
    <dbReference type="NCBI Taxonomy" id="980254"/>
    <lineage>
        <taxon>Bacteria</taxon>
        <taxon>Pseudomonadati</taxon>
        <taxon>Planctomycetota</taxon>
        <taxon>Planctomycetia</taxon>
        <taxon>Pirellulales</taxon>
        <taxon>Pirellulaceae</taxon>
        <taxon>Roseimaritima</taxon>
    </lineage>
</organism>
<keyword evidence="5 8" id="KW-0560">Oxidoreductase</keyword>
<dbReference type="InterPro" id="IPR028357">
    <property type="entry name" value="UDPglc_DH_bac"/>
</dbReference>
<dbReference type="OrthoDB" id="9803238at2"/>
<dbReference type="InterPro" id="IPR008927">
    <property type="entry name" value="6-PGluconate_DH-like_C_sf"/>
</dbReference>
<evidence type="ECO:0000256" key="9">
    <source>
        <dbReference type="PIRSR" id="PIRSR500134-1"/>
    </source>
</evidence>
<feature type="domain" description="UDP-glucose/GDP-mannose dehydrogenase C-terminal" evidence="12">
    <location>
        <begin position="315"/>
        <end position="417"/>
    </location>
</feature>
<dbReference type="SUPFAM" id="SSF52413">
    <property type="entry name" value="UDP-glucose/GDP-mannose dehydrogenase C-terminal domain"/>
    <property type="match status" value="1"/>
</dbReference>
<dbReference type="Pfam" id="PF03720">
    <property type="entry name" value="UDPG_MGDP_dh_C"/>
    <property type="match status" value="1"/>
</dbReference>
<comment type="pathway">
    <text evidence="1">Nucleotide-sugar biosynthesis; UDP-alpha-D-glucuronate biosynthesis; UDP-alpha-D-glucuronate from UDP-alpha-D-glucose: step 1/1.</text>
</comment>
<feature type="binding site" evidence="11">
    <location>
        <position position="329"/>
    </location>
    <ligand>
        <name>NAD(+)</name>
        <dbReference type="ChEBI" id="CHEBI:57540"/>
    </ligand>
</feature>
<feature type="binding site" evidence="10">
    <location>
        <position position="205"/>
    </location>
    <ligand>
        <name>substrate</name>
    </ligand>
</feature>
<feature type="binding site" evidence="10">
    <location>
        <position position="322"/>
    </location>
    <ligand>
        <name>substrate</name>
    </ligand>
</feature>
<dbReference type="Gene3D" id="3.40.50.720">
    <property type="entry name" value="NAD(P)-binding Rossmann-like Domain"/>
    <property type="match status" value="2"/>
</dbReference>
<dbReference type="AlphaFoldDB" id="A0A5B9QRZ4"/>
<evidence type="ECO:0000256" key="1">
    <source>
        <dbReference type="ARBA" id="ARBA00004701"/>
    </source>
</evidence>
<evidence type="ECO:0000256" key="7">
    <source>
        <dbReference type="ARBA" id="ARBA00047473"/>
    </source>
</evidence>
<reference evidence="13 14" key="1">
    <citation type="submission" date="2019-08" db="EMBL/GenBank/DDBJ databases">
        <title>Deep-cultivation of Planctomycetes and their phenomic and genomic characterization uncovers novel biology.</title>
        <authorList>
            <person name="Wiegand S."/>
            <person name="Jogler M."/>
            <person name="Boedeker C."/>
            <person name="Pinto D."/>
            <person name="Vollmers J."/>
            <person name="Rivas-Marin E."/>
            <person name="Kohn T."/>
            <person name="Peeters S.H."/>
            <person name="Heuer A."/>
            <person name="Rast P."/>
            <person name="Oberbeckmann S."/>
            <person name="Bunk B."/>
            <person name="Jeske O."/>
            <person name="Meyerdierks A."/>
            <person name="Storesund J.E."/>
            <person name="Kallscheuer N."/>
            <person name="Luecker S."/>
            <person name="Lage O.M."/>
            <person name="Pohl T."/>
            <person name="Merkel B.J."/>
            <person name="Hornburger P."/>
            <person name="Mueller R.-W."/>
            <person name="Bruemmer F."/>
            <person name="Labrenz M."/>
            <person name="Spormann A.M."/>
            <person name="Op den Camp H."/>
            <person name="Overmann J."/>
            <person name="Amann R."/>
            <person name="Jetten M.S.M."/>
            <person name="Mascher T."/>
            <person name="Medema M.H."/>
            <person name="Devos D.P."/>
            <person name="Kaster A.-K."/>
            <person name="Ovreas L."/>
            <person name="Rohde M."/>
            <person name="Galperin M.Y."/>
            <person name="Jogler C."/>
        </authorList>
    </citation>
    <scope>NUCLEOTIDE SEQUENCE [LARGE SCALE GENOMIC DNA]</scope>
    <source>
        <strain evidence="13 14">UC8</strain>
    </source>
</reference>
<dbReference type="EC" id="1.1.1.22" evidence="3 8"/>
<dbReference type="InterPro" id="IPR014026">
    <property type="entry name" value="UDP-Glc/GDP-Man_DH_dimer"/>
</dbReference>
<dbReference type="InterPro" id="IPR017476">
    <property type="entry name" value="UDP-Glc/GDP-Man"/>
</dbReference>
<protein>
    <recommendedName>
        <fullName evidence="4 8">UDP-glucose 6-dehydrogenase</fullName>
        <ecNumber evidence="3 8">1.1.1.22</ecNumber>
    </recommendedName>
</protein>
<evidence type="ECO:0000256" key="8">
    <source>
        <dbReference type="PIRNR" id="PIRNR000124"/>
    </source>
</evidence>
<feature type="binding site" evidence="10">
    <location>
        <begin position="250"/>
        <end position="254"/>
    </location>
    <ligand>
        <name>substrate</name>
    </ligand>
</feature>
<dbReference type="InterPro" id="IPR036220">
    <property type="entry name" value="UDP-Glc/GDP-Man_DH_C_sf"/>
</dbReference>
<dbReference type="GO" id="GO:0006065">
    <property type="term" value="P:UDP-glucuronate biosynthetic process"/>
    <property type="evidence" value="ECO:0007669"/>
    <property type="project" value="UniProtKB-UniPathway"/>
</dbReference>
<dbReference type="GO" id="GO:0051287">
    <property type="term" value="F:NAD binding"/>
    <property type="evidence" value="ECO:0007669"/>
    <property type="project" value="InterPro"/>
</dbReference>
<dbReference type="NCBIfam" id="TIGR03026">
    <property type="entry name" value="NDP-sugDHase"/>
    <property type="match status" value="1"/>
</dbReference>
<evidence type="ECO:0000256" key="2">
    <source>
        <dbReference type="ARBA" id="ARBA00006601"/>
    </source>
</evidence>
<feature type="binding site" evidence="10">
    <location>
        <position position="258"/>
    </location>
    <ligand>
        <name>substrate</name>
    </ligand>
</feature>
<sequence>MKIAMIGTGYVGLVTGTCFADSGNDVVCVDIDEEKIAALKAGEIPIYEPGLSELVVRNSESGRLTFTTDLADGVSRSQIIYLAVGTPPAADGSADLTALRAVVDQMAPHLTDDAVVVTKSTVPVGTNQFIFERLQELLGREVDVASNPEFLKEGAAIDDFMKPDRVVVGVRRAEVAEILNELYRPFLRTDRPFLAMSPQSAELTKYVANALLSTKISFINEMANLCEQMGGDINDVRRGIGHDQRIGFAFLFPGVGYGGSCFPKDVRALASMARDLGLDPRIMDAVDSVNQHQKTVLVDKIKNYFEGDVTGKRIAVWGLAFKPRTDDIREAPALTLLDYLLENGAQPQVHDPEASENIRARYGNKLVYCESAMDALNGADALAINTEWKAYHNPDFDDMKNRMNGRVIFDGRNLYEPEQMLKKGFSYYSIGRPPALLEANLPSRA</sequence>
<dbReference type="KEGG" id="rul:UC8_21410"/>
<feature type="binding site" evidence="11">
    <location>
        <position position="35"/>
    </location>
    <ligand>
        <name>NAD(+)</name>
        <dbReference type="ChEBI" id="CHEBI:57540"/>
    </ligand>
</feature>
<evidence type="ECO:0000256" key="5">
    <source>
        <dbReference type="ARBA" id="ARBA00023002"/>
    </source>
</evidence>
<evidence type="ECO:0000256" key="10">
    <source>
        <dbReference type="PIRSR" id="PIRSR500134-2"/>
    </source>
</evidence>
<feature type="binding site" evidence="11">
    <location>
        <position position="264"/>
    </location>
    <ligand>
        <name>NAD(+)</name>
        <dbReference type="ChEBI" id="CHEBI:57540"/>
    </ligand>
</feature>
<gene>
    <name evidence="13" type="primary">tuaD</name>
    <name evidence="13" type="ORF">UC8_21410</name>
</gene>
<dbReference type="PANTHER" id="PTHR43750">
    <property type="entry name" value="UDP-GLUCOSE 6-DEHYDROGENASE TUAD"/>
    <property type="match status" value="1"/>
</dbReference>
<feature type="binding site" evidence="10">
    <location>
        <begin position="150"/>
        <end position="153"/>
    </location>
    <ligand>
        <name>substrate</name>
    </ligand>
</feature>
<dbReference type="PIRSF" id="PIRSF500134">
    <property type="entry name" value="UDPglc_DH_bac"/>
    <property type="match status" value="1"/>
</dbReference>
<proteinExistence type="inferred from homology"/>
<dbReference type="GO" id="GO:0000271">
    <property type="term" value="P:polysaccharide biosynthetic process"/>
    <property type="evidence" value="ECO:0007669"/>
    <property type="project" value="InterPro"/>
</dbReference>
<dbReference type="PIRSF" id="PIRSF000124">
    <property type="entry name" value="UDPglc_GDPman_dh"/>
    <property type="match status" value="1"/>
</dbReference>
<comment type="similarity">
    <text evidence="2 8">Belongs to the UDP-glucose/GDP-mannose dehydrogenase family.</text>
</comment>
<dbReference type="PANTHER" id="PTHR43750:SF3">
    <property type="entry name" value="UDP-GLUCOSE 6-DEHYDROGENASE TUAD"/>
    <property type="match status" value="1"/>
</dbReference>
<feature type="binding site" evidence="11">
    <location>
        <position position="153"/>
    </location>
    <ligand>
        <name>NAD(+)</name>
        <dbReference type="ChEBI" id="CHEBI:57540"/>
    </ligand>
</feature>
<dbReference type="SMART" id="SM00984">
    <property type="entry name" value="UDPG_MGDP_dh_C"/>
    <property type="match status" value="1"/>
</dbReference>
<evidence type="ECO:0000256" key="3">
    <source>
        <dbReference type="ARBA" id="ARBA00012954"/>
    </source>
</evidence>
<keyword evidence="6 8" id="KW-0520">NAD</keyword>
<keyword evidence="14" id="KW-1185">Reference proteome</keyword>
<evidence type="ECO:0000256" key="11">
    <source>
        <dbReference type="PIRSR" id="PIRSR500134-3"/>
    </source>
</evidence>
<evidence type="ECO:0000313" key="14">
    <source>
        <dbReference type="Proteomes" id="UP000325286"/>
    </source>
</evidence>
<dbReference type="SUPFAM" id="SSF51735">
    <property type="entry name" value="NAD(P)-binding Rossmann-fold domains"/>
    <property type="match status" value="1"/>
</dbReference>
<dbReference type="Pfam" id="PF03721">
    <property type="entry name" value="UDPG_MGDP_dh_N"/>
    <property type="match status" value="1"/>
</dbReference>
<evidence type="ECO:0000313" key="13">
    <source>
        <dbReference type="EMBL" id="QEG40135.1"/>
    </source>
</evidence>
<evidence type="ECO:0000256" key="6">
    <source>
        <dbReference type="ARBA" id="ARBA00023027"/>
    </source>
</evidence>
<feature type="binding site" evidence="11">
    <location>
        <position position="30"/>
    </location>
    <ligand>
        <name>NAD(+)</name>
        <dbReference type="ChEBI" id="CHEBI:57540"/>
    </ligand>
</feature>